<evidence type="ECO:0000259" key="2">
    <source>
        <dbReference type="Pfam" id="PF20152"/>
    </source>
</evidence>
<evidence type="ECO:0000313" key="3">
    <source>
        <dbReference type="EMBL" id="KAL1406030.1"/>
    </source>
</evidence>
<feature type="transmembrane region" description="Helical" evidence="1">
    <location>
        <begin position="196"/>
        <end position="223"/>
    </location>
</feature>
<proteinExistence type="predicted"/>
<dbReference type="Pfam" id="PF20152">
    <property type="entry name" value="DUF6534"/>
    <property type="match status" value="1"/>
</dbReference>
<dbReference type="RefSeq" id="XP_069205974.1">
    <property type="nucleotide sequence ID" value="XM_069356133.1"/>
</dbReference>
<protein>
    <recommendedName>
        <fullName evidence="2">DUF6534 domain-containing protein</fullName>
    </recommendedName>
</protein>
<accession>A0ABR3PUA9</accession>
<keyword evidence="4" id="KW-1185">Reference proteome</keyword>
<comment type="caution">
    <text evidence="3">The sequence shown here is derived from an EMBL/GenBank/DDBJ whole genome shotgun (WGS) entry which is preliminary data.</text>
</comment>
<gene>
    <name evidence="3" type="ORF">Q8F55_007713</name>
</gene>
<keyword evidence="1" id="KW-1133">Transmembrane helix</keyword>
<sequence>MIPLVPRHEAAPVGNATTAAEIYAPVKASPISGRAHTQAMNLSLLWAGMLLNCFLTGVFTFQLVWCGAVYRKDKAWVKGVVLFIAAMAFGNFFFLLYWAWWTIVADYGEYTHFLAYMFLSIFVLLDSATTAVIQAFFTYRTWRLNNRNWYLVVLLTLLISMGFGSGLAQAAIVISFSIHQDIFSSLPRLDPISIRLFPAIVAWNVGSMGADLVITVSILWGLWRTRTGWDHSDKVIARLARMTLEAQTPPLLMAVVFTATYITLFPHGLGAYINNSKLSCIGLMYSLNSRQGFVRQNLTVEQTPGGPGWASEQVKTAPGERTTMMTVPDSDSTTEARLPAQSVAYGLREDHMLPHSQ</sequence>
<evidence type="ECO:0000256" key="1">
    <source>
        <dbReference type="SAM" id="Phobius"/>
    </source>
</evidence>
<dbReference type="GeneID" id="95988756"/>
<keyword evidence="1" id="KW-0812">Transmembrane</keyword>
<keyword evidence="1" id="KW-0472">Membrane</keyword>
<feature type="transmembrane region" description="Helical" evidence="1">
    <location>
        <begin position="251"/>
        <end position="273"/>
    </location>
</feature>
<organism evidence="3 4">
    <name type="scientific">Vanrija albida</name>
    <dbReference type="NCBI Taxonomy" id="181172"/>
    <lineage>
        <taxon>Eukaryota</taxon>
        <taxon>Fungi</taxon>
        <taxon>Dikarya</taxon>
        <taxon>Basidiomycota</taxon>
        <taxon>Agaricomycotina</taxon>
        <taxon>Tremellomycetes</taxon>
        <taxon>Trichosporonales</taxon>
        <taxon>Trichosporonaceae</taxon>
        <taxon>Vanrija</taxon>
    </lineage>
</organism>
<dbReference type="EMBL" id="JBBXJM010000006">
    <property type="protein sequence ID" value="KAL1406030.1"/>
    <property type="molecule type" value="Genomic_DNA"/>
</dbReference>
<feature type="transmembrane region" description="Helical" evidence="1">
    <location>
        <begin position="113"/>
        <end position="137"/>
    </location>
</feature>
<reference evidence="3 4" key="1">
    <citation type="submission" date="2023-08" db="EMBL/GenBank/DDBJ databases">
        <title>Annotated Genome Sequence of Vanrija albida AlHP1.</title>
        <authorList>
            <person name="Herzog R."/>
        </authorList>
    </citation>
    <scope>NUCLEOTIDE SEQUENCE [LARGE SCALE GENOMIC DNA]</scope>
    <source>
        <strain evidence="3 4">AlHP1</strain>
    </source>
</reference>
<feature type="transmembrane region" description="Helical" evidence="1">
    <location>
        <begin position="80"/>
        <end position="101"/>
    </location>
</feature>
<feature type="transmembrane region" description="Helical" evidence="1">
    <location>
        <begin position="149"/>
        <end position="176"/>
    </location>
</feature>
<dbReference type="PANTHER" id="PTHR40465:SF1">
    <property type="entry name" value="DUF6534 DOMAIN-CONTAINING PROTEIN"/>
    <property type="match status" value="1"/>
</dbReference>
<feature type="domain" description="DUF6534" evidence="2">
    <location>
        <begin position="207"/>
        <end position="291"/>
    </location>
</feature>
<dbReference type="Proteomes" id="UP001565368">
    <property type="component" value="Unassembled WGS sequence"/>
</dbReference>
<evidence type="ECO:0000313" key="4">
    <source>
        <dbReference type="Proteomes" id="UP001565368"/>
    </source>
</evidence>
<feature type="transmembrane region" description="Helical" evidence="1">
    <location>
        <begin position="44"/>
        <end position="68"/>
    </location>
</feature>
<name>A0ABR3PUA9_9TREE</name>
<dbReference type="PANTHER" id="PTHR40465">
    <property type="entry name" value="CHROMOSOME 1, WHOLE GENOME SHOTGUN SEQUENCE"/>
    <property type="match status" value="1"/>
</dbReference>
<dbReference type="InterPro" id="IPR045339">
    <property type="entry name" value="DUF6534"/>
</dbReference>